<feature type="region of interest" description="Disordered" evidence="1">
    <location>
        <begin position="1"/>
        <end position="68"/>
    </location>
</feature>
<name>A0A918T0A1_9GAMM</name>
<accession>A0A918T0A1</accession>
<feature type="compositionally biased region" description="Gly residues" evidence="1">
    <location>
        <begin position="55"/>
        <end position="68"/>
    </location>
</feature>
<evidence type="ECO:0000256" key="1">
    <source>
        <dbReference type="SAM" id="MobiDB-lite"/>
    </source>
</evidence>
<dbReference type="Proteomes" id="UP000646426">
    <property type="component" value="Unassembled WGS sequence"/>
</dbReference>
<reference evidence="2" key="2">
    <citation type="submission" date="2020-09" db="EMBL/GenBank/DDBJ databases">
        <authorList>
            <person name="Sun Q."/>
            <person name="Kim S."/>
        </authorList>
    </citation>
    <scope>NUCLEOTIDE SEQUENCE</scope>
    <source>
        <strain evidence="2">KCTC 23077</strain>
    </source>
</reference>
<feature type="compositionally biased region" description="Polar residues" evidence="1">
    <location>
        <begin position="1"/>
        <end position="17"/>
    </location>
</feature>
<dbReference type="AlphaFoldDB" id="A0A918T0A1"/>
<keyword evidence="3" id="KW-1185">Reference proteome</keyword>
<evidence type="ECO:0000313" key="3">
    <source>
        <dbReference type="Proteomes" id="UP000646426"/>
    </source>
</evidence>
<protein>
    <recommendedName>
        <fullName evidence="4">General stress protein</fullName>
    </recommendedName>
</protein>
<organism evidence="2 3">
    <name type="scientific">Cognatilysobacter bugurensis</name>
    <dbReference type="NCBI Taxonomy" id="543356"/>
    <lineage>
        <taxon>Bacteria</taxon>
        <taxon>Pseudomonadati</taxon>
        <taxon>Pseudomonadota</taxon>
        <taxon>Gammaproteobacteria</taxon>
        <taxon>Lysobacterales</taxon>
        <taxon>Lysobacteraceae</taxon>
        <taxon>Cognatilysobacter</taxon>
    </lineage>
</organism>
<reference evidence="2" key="1">
    <citation type="journal article" date="2014" name="Int. J. Syst. Evol. Microbiol.">
        <title>Complete genome sequence of Corynebacterium casei LMG S-19264T (=DSM 44701T), isolated from a smear-ripened cheese.</title>
        <authorList>
            <consortium name="US DOE Joint Genome Institute (JGI-PGF)"/>
            <person name="Walter F."/>
            <person name="Albersmeier A."/>
            <person name="Kalinowski J."/>
            <person name="Ruckert C."/>
        </authorList>
    </citation>
    <scope>NUCLEOTIDE SEQUENCE</scope>
    <source>
        <strain evidence="2">KCTC 23077</strain>
    </source>
</reference>
<evidence type="ECO:0000313" key="2">
    <source>
        <dbReference type="EMBL" id="GHA82548.1"/>
    </source>
</evidence>
<gene>
    <name evidence="2" type="ORF">GCM10007067_20660</name>
</gene>
<evidence type="ECO:0008006" key="4">
    <source>
        <dbReference type="Google" id="ProtNLM"/>
    </source>
</evidence>
<dbReference type="EMBL" id="BMYD01000003">
    <property type="protein sequence ID" value="GHA82548.1"/>
    <property type="molecule type" value="Genomic_DNA"/>
</dbReference>
<comment type="caution">
    <text evidence="2">The sequence shown here is derived from an EMBL/GenBank/DDBJ whole genome shotgun (WGS) entry which is preliminary data.</text>
</comment>
<proteinExistence type="predicted"/>
<sequence>MASNQNNRGGNAGQSNRGFAGMDETQQRKIAQKGGESVSQNRQHMSAIGRKGGESSRGGGGNRGGSNR</sequence>